<name>A0A9W6U160_9STRA</name>
<sequence length="103" mass="11184">MIIAWPRQAKWSEKQVVDSPCTFLAGYKSSLLLTVSSIPDSAETRRMFELSSSKDEFVSAYTDKLEVGAGADDADRNGLTLGRWSVGLFGCFGDCVPNGLNLS</sequence>
<evidence type="ECO:0000313" key="1">
    <source>
        <dbReference type="EMBL" id="GMF23143.1"/>
    </source>
</evidence>
<comment type="caution">
    <text evidence="1">The sequence shown here is derived from an EMBL/GenBank/DDBJ whole genome shotgun (WGS) entry which is preliminary data.</text>
</comment>
<organism evidence="1 2">
    <name type="scientific">Phytophthora lilii</name>
    <dbReference type="NCBI Taxonomy" id="2077276"/>
    <lineage>
        <taxon>Eukaryota</taxon>
        <taxon>Sar</taxon>
        <taxon>Stramenopiles</taxon>
        <taxon>Oomycota</taxon>
        <taxon>Peronosporomycetes</taxon>
        <taxon>Peronosporales</taxon>
        <taxon>Peronosporaceae</taxon>
        <taxon>Phytophthora</taxon>
    </lineage>
</organism>
<accession>A0A9W6U160</accession>
<keyword evidence="2" id="KW-1185">Reference proteome</keyword>
<evidence type="ECO:0000313" key="2">
    <source>
        <dbReference type="Proteomes" id="UP001165083"/>
    </source>
</evidence>
<dbReference type="EMBL" id="BSXW01000463">
    <property type="protein sequence ID" value="GMF23143.1"/>
    <property type="molecule type" value="Genomic_DNA"/>
</dbReference>
<dbReference type="AlphaFoldDB" id="A0A9W6U160"/>
<proteinExistence type="predicted"/>
<gene>
    <name evidence="1" type="ORF">Plil01_000931000</name>
</gene>
<protein>
    <submittedName>
        <fullName evidence="1">Unnamed protein product</fullName>
    </submittedName>
</protein>
<reference evidence="1" key="1">
    <citation type="submission" date="2023-04" db="EMBL/GenBank/DDBJ databases">
        <title>Phytophthora lilii NBRC 32176.</title>
        <authorList>
            <person name="Ichikawa N."/>
            <person name="Sato H."/>
            <person name="Tonouchi N."/>
        </authorList>
    </citation>
    <scope>NUCLEOTIDE SEQUENCE</scope>
    <source>
        <strain evidence="1">NBRC 32176</strain>
    </source>
</reference>
<dbReference type="OrthoDB" id="1045822at2759"/>
<dbReference type="Proteomes" id="UP001165083">
    <property type="component" value="Unassembled WGS sequence"/>
</dbReference>